<proteinExistence type="inferred from homology"/>
<comment type="catalytic activity">
    <reaction evidence="8">
        <text>a hydroperoxide + [thioredoxin]-dithiol = an alcohol + [thioredoxin]-disulfide + H2O</text>
        <dbReference type="Rhea" id="RHEA:62620"/>
        <dbReference type="Rhea" id="RHEA-COMP:10698"/>
        <dbReference type="Rhea" id="RHEA-COMP:10700"/>
        <dbReference type="ChEBI" id="CHEBI:15377"/>
        <dbReference type="ChEBI" id="CHEBI:29950"/>
        <dbReference type="ChEBI" id="CHEBI:30879"/>
        <dbReference type="ChEBI" id="CHEBI:35924"/>
        <dbReference type="ChEBI" id="CHEBI:50058"/>
        <dbReference type="EC" id="1.11.1.24"/>
    </reaction>
</comment>
<dbReference type="FunFam" id="3.40.30.10:FF:000003">
    <property type="entry name" value="Peroxiredoxin 1"/>
    <property type="match status" value="1"/>
</dbReference>
<dbReference type="PIRSF" id="PIRSF000239">
    <property type="entry name" value="AHPC"/>
    <property type="match status" value="1"/>
</dbReference>
<reference evidence="12" key="1">
    <citation type="journal article" date="2021" name="Nat. Commun.">
        <title>Genetic determinants of endophytism in the Arabidopsis root mycobiome.</title>
        <authorList>
            <person name="Mesny F."/>
            <person name="Miyauchi S."/>
            <person name="Thiergart T."/>
            <person name="Pickel B."/>
            <person name="Atanasova L."/>
            <person name="Karlsson M."/>
            <person name="Huettel B."/>
            <person name="Barry K.W."/>
            <person name="Haridas S."/>
            <person name="Chen C."/>
            <person name="Bauer D."/>
            <person name="Andreopoulos W."/>
            <person name="Pangilinan J."/>
            <person name="LaButti K."/>
            <person name="Riley R."/>
            <person name="Lipzen A."/>
            <person name="Clum A."/>
            <person name="Drula E."/>
            <person name="Henrissat B."/>
            <person name="Kohler A."/>
            <person name="Grigoriev I.V."/>
            <person name="Martin F.M."/>
            <person name="Hacquard S."/>
        </authorList>
    </citation>
    <scope>NUCLEOTIDE SEQUENCE</scope>
    <source>
        <strain evidence="12">MPI-SDFR-AT-0073</strain>
    </source>
</reference>
<dbReference type="InterPro" id="IPR000866">
    <property type="entry name" value="AhpC/TSA"/>
</dbReference>
<evidence type="ECO:0000313" key="13">
    <source>
        <dbReference type="Proteomes" id="UP000758603"/>
    </source>
</evidence>
<comment type="caution">
    <text evidence="12">The sequence shown here is derived from an EMBL/GenBank/DDBJ whole genome shotgun (WGS) entry which is preliminary data.</text>
</comment>
<dbReference type="OrthoDB" id="185659at2759"/>
<feature type="domain" description="Thioredoxin" evidence="11">
    <location>
        <begin position="4"/>
        <end position="164"/>
    </location>
</feature>
<dbReference type="InterPro" id="IPR024706">
    <property type="entry name" value="Peroxiredoxin_AhpC-typ"/>
</dbReference>
<keyword evidence="7 9" id="KW-0676">Redox-active center</keyword>
<dbReference type="GO" id="GO:0005829">
    <property type="term" value="C:cytosol"/>
    <property type="evidence" value="ECO:0007669"/>
    <property type="project" value="TreeGrafter"/>
</dbReference>
<feature type="active site" description="Cysteine sulfenic acid (-SOH) intermediate; for peroxidase activity" evidence="10">
    <location>
        <position position="50"/>
    </location>
</feature>
<dbReference type="Pfam" id="PF10417">
    <property type="entry name" value="1-cysPrx_C"/>
    <property type="match status" value="1"/>
</dbReference>
<evidence type="ECO:0000259" key="11">
    <source>
        <dbReference type="PROSITE" id="PS51352"/>
    </source>
</evidence>
<dbReference type="EC" id="1.11.1.24" evidence="2"/>
<keyword evidence="3 9" id="KW-0575">Peroxidase</keyword>
<evidence type="ECO:0000313" key="12">
    <source>
        <dbReference type="EMBL" id="KAH6660776.1"/>
    </source>
</evidence>
<dbReference type="GeneID" id="70130453"/>
<dbReference type="Pfam" id="PF00578">
    <property type="entry name" value="AhpC-TSA"/>
    <property type="match status" value="1"/>
</dbReference>
<dbReference type="Proteomes" id="UP000758603">
    <property type="component" value="Unassembled WGS sequence"/>
</dbReference>
<comment type="function">
    <text evidence="9">Thiol-specific peroxidase that catalyzes the reduction of hydrogen peroxide and organic hydroperoxides to water and alcohols, respectively.</text>
</comment>
<evidence type="ECO:0000256" key="3">
    <source>
        <dbReference type="ARBA" id="ARBA00022559"/>
    </source>
</evidence>
<name>A0A9P8UYB4_9PEZI</name>
<keyword evidence="6" id="KW-1015">Disulfide bond</keyword>
<dbReference type="RefSeq" id="XP_045964907.1">
    <property type="nucleotide sequence ID" value="XM_046101561.1"/>
</dbReference>
<evidence type="ECO:0000256" key="8">
    <source>
        <dbReference type="ARBA" id="ARBA00049091"/>
    </source>
</evidence>
<dbReference type="EMBL" id="JAGPXC010000001">
    <property type="protein sequence ID" value="KAH6660776.1"/>
    <property type="molecule type" value="Genomic_DNA"/>
</dbReference>
<evidence type="ECO:0000256" key="7">
    <source>
        <dbReference type="ARBA" id="ARBA00023284"/>
    </source>
</evidence>
<dbReference type="InterPro" id="IPR036249">
    <property type="entry name" value="Thioredoxin-like_sf"/>
</dbReference>
<dbReference type="PANTHER" id="PTHR10681">
    <property type="entry name" value="THIOREDOXIN PEROXIDASE"/>
    <property type="match status" value="1"/>
</dbReference>
<dbReference type="InterPro" id="IPR050217">
    <property type="entry name" value="Peroxiredoxin"/>
</dbReference>
<accession>A0A9P8UYB4</accession>
<evidence type="ECO:0000256" key="5">
    <source>
        <dbReference type="ARBA" id="ARBA00023002"/>
    </source>
</evidence>
<keyword evidence="5 9" id="KW-0560">Oxidoreductase</keyword>
<evidence type="ECO:0000256" key="10">
    <source>
        <dbReference type="PIRSR" id="PIRSR000239-1"/>
    </source>
</evidence>
<dbReference type="PANTHER" id="PTHR10681:SF128">
    <property type="entry name" value="THIOREDOXIN-DEPENDENT PEROXIDE REDUCTASE, MITOCHONDRIAL"/>
    <property type="match status" value="1"/>
</dbReference>
<gene>
    <name evidence="12" type="ORF">BKA67DRAFT_549132</name>
</gene>
<evidence type="ECO:0000256" key="6">
    <source>
        <dbReference type="ARBA" id="ARBA00023157"/>
    </source>
</evidence>
<dbReference type="InterPro" id="IPR019479">
    <property type="entry name" value="Peroxiredoxin_C"/>
</dbReference>
<dbReference type="GO" id="GO:0045454">
    <property type="term" value="P:cell redox homeostasis"/>
    <property type="evidence" value="ECO:0007669"/>
    <property type="project" value="TreeGrafter"/>
</dbReference>
<comment type="similarity">
    <text evidence="1">Belongs to the peroxiredoxin family. AhpC/Prx1 subfamily.</text>
</comment>
<dbReference type="GO" id="GO:0042744">
    <property type="term" value="P:hydrogen peroxide catabolic process"/>
    <property type="evidence" value="ECO:0007669"/>
    <property type="project" value="TreeGrafter"/>
</dbReference>
<dbReference type="SUPFAM" id="SSF52833">
    <property type="entry name" value="Thioredoxin-like"/>
    <property type="match status" value="1"/>
</dbReference>
<evidence type="ECO:0000256" key="9">
    <source>
        <dbReference type="PIRNR" id="PIRNR000239"/>
    </source>
</evidence>
<dbReference type="CDD" id="cd03015">
    <property type="entry name" value="PRX_Typ2cys"/>
    <property type="match status" value="1"/>
</dbReference>
<dbReference type="GO" id="GO:0034599">
    <property type="term" value="P:cellular response to oxidative stress"/>
    <property type="evidence" value="ECO:0007669"/>
    <property type="project" value="UniProtKB-ARBA"/>
</dbReference>
<keyword evidence="13" id="KW-1185">Reference proteome</keyword>
<dbReference type="Gene3D" id="3.40.30.10">
    <property type="entry name" value="Glutaredoxin"/>
    <property type="match status" value="1"/>
</dbReference>
<evidence type="ECO:0000256" key="4">
    <source>
        <dbReference type="ARBA" id="ARBA00022862"/>
    </source>
</evidence>
<protein>
    <recommendedName>
        <fullName evidence="2">thioredoxin-dependent peroxiredoxin</fullName>
        <ecNumber evidence="2">1.11.1.24</ecNumber>
    </recommendedName>
</protein>
<dbReference type="PROSITE" id="PS51352">
    <property type="entry name" value="THIOREDOXIN_2"/>
    <property type="match status" value="1"/>
</dbReference>
<evidence type="ECO:0000256" key="1">
    <source>
        <dbReference type="ARBA" id="ARBA00009796"/>
    </source>
</evidence>
<sequence>MSKAFVQRPAPGFKAMTVFANGEIKEISLSDYLGQWVVLLFYPMDFTFVCPTEIIQYNDALSRFRAINTTVLALSTDSHYSHLAWQSQPRKQGGLGADLQLPLVADRNQKISRDYGVLLEDEGVALRGLFIIDPKGTLRQVTINDLSVGRNVEETIRLVQAFQFTDEHGEVCPAGWMQGSKTMKADPKGSLEYFNGVPDEATNGHTNGVKRARVE</sequence>
<dbReference type="InterPro" id="IPR013766">
    <property type="entry name" value="Thioredoxin_domain"/>
</dbReference>
<dbReference type="GO" id="GO:0008379">
    <property type="term" value="F:thioredoxin peroxidase activity"/>
    <property type="evidence" value="ECO:0007669"/>
    <property type="project" value="TreeGrafter"/>
</dbReference>
<evidence type="ECO:0000256" key="2">
    <source>
        <dbReference type="ARBA" id="ARBA00013017"/>
    </source>
</evidence>
<organism evidence="12 13">
    <name type="scientific">Truncatella angustata</name>
    <dbReference type="NCBI Taxonomy" id="152316"/>
    <lineage>
        <taxon>Eukaryota</taxon>
        <taxon>Fungi</taxon>
        <taxon>Dikarya</taxon>
        <taxon>Ascomycota</taxon>
        <taxon>Pezizomycotina</taxon>
        <taxon>Sordariomycetes</taxon>
        <taxon>Xylariomycetidae</taxon>
        <taxon>Amphisphaeriales</taxon>
        <taxon>Sporocadaceae</taxon>
        <taxon>Truncatella</taxon>
    </lineage>
</organism>
<dbReference type="AlphaFoldDB" id="A0A9P8UYB4"/>
<keyword evidence="4 9" id="KW-0049">Antioxidant</keyword>